<proteinExistence type="predicted"/>
<feature type="transmembrane region" description="Helical" evidence="1">
    <location>
        <begin position="12"/>
        <end position="35"/>
    </location>
</feature>
<gene>
    <name evidence="3" type="ORF">A6P07_16905</name>
</gene>
<dbReference type="Gene3D" id="3.30.450.40">
    <property type="match status" value="1"/>
</dbReference>
<protein>
    <recommendedName>
        <fullName evidence="2">PelD GGDEF domain-containing protein</fullName>
    </recommendedName>
</protein>
<organism evidence="3 4">
    <name type="scientific">Acidithiobacillus thiooxidans</name>
    <name type="common">Thiobacillus thiooxidans</name>
    <dbReference type="NCBI Taxonomy" id="930"/>
    <lineage>
        <taxon>Bacteria</taxon>
        <taxon>Pseudomonadati</taxon>
        <taxon>Pseudomonadota</taxon>
        <taxon>Acidithiobacillia</taxon>
        <taxon>Acidithiobacillales</taxon>
        <taxon>Acidithiobacillaceae</taxon>
        <taxon>Acidithiobacillus</taxon>
    </lineage>
</organism>
<dbReference type="Pfam" id="PF16963">
    <property type="entry name" value="PelD_GGDEF"/>
    <property type="match status" value="1"/>
</dbReference>
<dbReference type="AlphaFoldDB" id="A0A1C2IVB8"/>
<keyword evidence="1" id="KW-0472">Membrane</keyword>
<evidence type="ECO:0000313" key="4">
    <source>
        <dbReference type="Proteomes" id="UP000094893"/>
    </source>
</evidence>
<name>A0A1C2IVB8_ACITH</name>
<sequence>MKMRVQLVTALPRWGAGWLEAILLPALGIVVAWTLDPGDPLLLRQPFPWLLVIPLLIALRYELMPALLSVAILASTLIWHAYPEIRSLEIFAGTVLVILIASEYAGYWARQEAGRSLQAEITATRFRQLSDDLYVTRISQDRLEQSLLYQPMSVRSALLEIKNQLVQKQGLLDTELAYNTLYFLNQLVGVQIASLYDIESGNHSPHLIAAFGNAQPWQEQDPVLRESLNSGESQSLADLEITQFRQYISVHMHSSRNGQAYVLTVEEMSFFAINKESLQTIEVIFQYFCTYAESLAQATPLLKIWPDCPPEFATDFMQLQKLAQRVPQVGILVRYDFHTGPYAEKILDYLQRLRRGLDVLWLHREAERIQLIVLLPFAGSMAAEGHFQRMRTESRLHYGEEWEKSFIHHKICSISAQHCENQIKQLFDSEVSI</sequence>
<dbReference type="EMBL" id="LWSA01000258">
    <property type="protein sequence ID" value="OCX69199.1"/>
    <property type="molecule type" value="Genomic_DNA"/>
</dbReference>
<evidence type="ECO:0000256" key="1">
    <source>
        <dbReference type="SAM" id="Phobius"/>
    </source>
</evidence>
<dbReference type="eggNOG" id="COG2203">
    <property type="taxonomic scope" value="Bacteria"/>
</dbReference>
<dbReference type="InterPro" id="IPR029016">
    <property type="entry name" value="GAF-like_dom_sf"/>
</dbReference>
<evidence type="ECO:0000259" key="2">
    <source>
        <dbReference type="Pfam" id="PF16963"/>
    </source>
</evidence>
<evidence type="ECO:0000313" key="3">
    <source>
        <dbReference type="EMBL" id="OCX69199.1"/>
    </source>
</evidence>
<reference evidence="3 4" key="1">
    <citation type="journal article" date="2016" name="Int. J. Mol. Sci.">
        <title>Comparative genomics of the extreme acidophile Acidithiobacillus thiooxidans reveals intraspecific divergence and niche adaptation.</title>
        <authorList>
            <person name="Zhang X."/>
            <person name="Feng X."/>
            <person name="Tao J."/>
            <person name="Ma L."/>
            <person name="Xiao Y."/>
            <person name="Liang Y."/>
            <person name="Liu X."/>
            <person name="Yin H."/>
        </authorList>
    </citation>
    <scope>NUCLEOTIDE SEQUENCE [LARGE SCALE GENOMIC DNA]</scope>
    <source>
        <strain evidence="3 4">A02</strain>
    </source>
</reference>
<keyword evidence="1" id="KW-1133">Transmembrane helix</keyword>
<dbReference type="InterPro" id="IPR038367">
    <property type="entry name" value="PelD_GGDEF_sf"/>
</dbReference>
<comment type="caution">
    <text evidence="3">The sequence shown here is derived from an EMBL/GenBank/DDBJ whole genome shotgun (WGS) entry which is preliminary data.</text>
</comment>
<feature type="domain" description="PelD GGDEF" evidence="2">
    <location>
        <begin position="306"/>
        <end position="426"/>
    </location>
</feature>
<feature type="transmembrane region" description="Helical" evidence="1">
    <location>
        <begin position="88"/>
        <end position="109"/>
    </location>
</feature>
<dbReference type="InterPro" id="IPR031583">
    <property type="entry name" value="PelD_GGDEF"/>
</dbReference>
<dbReference type="Proteomes" id="UP000094893">
    <property type="component" value="Unassembled WGS sequence"/>
</dbReference>
<accession>A0A1C2IVB8</accession>
<dbReference type="Gene3D" id="3.30.70.2880">
    <property type="match status" value="1"/>
</dbReference>
<keyword evidence="1" id="KW-0812">Transmembrane</keyword>